<feature type="transmembrane region" description="Helical" evidence="1">
    <location>
        <begin position="57"/>
        <end position="77"/>
    </location>
</feature>
<protein>
    <submittedName>
        <fullName evidence="2">Membrane protein</fullName>
    </submittedName>
</protein>
<keyword evidence="1" id="KW-1133">Transmembrane helix</keyword>
<evidence type="ECO:0000313" key="3">
    <source>
        <dbReference type="Proteomes" id="UP000050902"/>
    </source>
</evidence>
<comment type="caution">
    <text evidence="2">The sequence shown here is derived from an EMBL/GenBank/DDBJ whole genome shotgun (WGS) entry which is preliminary data.</text>
</comment>
<dbReference type="NCBIfam" id="NF041043">
    <property type="entry name" value="BPSS1780_fam"/>
    <property type="match status" value="1"/>
</dbReference>
<reference evidence="2 3" key="1">
    <citation type="submission" date="2015-05" db="EMBL/GenBank/DDBJ databases">
        <title>Genome sequencing and analysis of members of genus Stenotrophomonas.</title>
        <authorList>
            <person name="Patil P.P."/>
            <person name="Midha S."/>
            <person name="Patil P.B."/>
        </authorList>
    </citation>
    <scope>NUCLEOTIDE SEQUENCE [LARGE SCALE GENOMIC DNA]</scope>
    <source>
        <strain evidence="2 3">DSM 12575</strain>
    </source>
</reference>
<keyword evidence="1" id="KW-0472">Membrane</keyword>
<feature type="transmembrane region" description="Helical" evidence="1">
    <location>
        <begin position="214"/>
        <end position="247"/>
    </location>
</feature>
<feature type="transmembrane region" description="Helical" evidence="1">
    <location>
        <begin position="103"/>
        <end position="125"/>
    </location>
</feature>
<feature type="transmembrane region" description="Helical" evidence="1">
    <location>
        <begin position="167"/>
        <end position="187"/>
    </location>
</feature>
<keyword evidence="3" id="KW-1185">Reference proteome</keyword>
<dbReference type="EMBL" id="LDJG01000012">
    <property type="protein sequence ID" value="KRG57537.1"/>
    <property type="molecule type" value="Genomic_DNA"/>
</dbReference>
<accession>A0ABR5NK63</accession>
<feature type="transmembrane region" description="Helical" evidence="1">
    <location>
        <begin position="253"/>
        <end position="275"/>
    </location>
</feature>
<dbReference type="RefSeq" id="WP_055765581.1">
    <property type="nucleotide sequence ID" value="NZ_JAFKME010000009.1"/>
</dbReference>
<dbReference type="InterPro" id="IPR047798">
    <property type="entry name" value="BPSS1780-like"/>
</dbReference>
<gene>
    <name evidence="2" type="ORF">ABB22_08885</name>
</gene>
<keyword evidence="1" id="KW-0812">Transmembrane</keyword>
<feature type="transmembrane region" description="Helical" evidence="1">
    <location>
        <begin position="28"/>
        <end position="51"/>
    </location>
</feature>
<evidence type="ECO:0000256" key="1">
    <source>
        <dbReference type="SAM" id="Phobius"/>
    </source>
</evidence>
<dbReference type="Proteomes" id="UP000050902">
    <property type="component" value="Unassembled WGS sequence"/>
</dbReference>
<name>A0ABR5NK63_9GAMM</name>
<organism evidence="2 3">
    <name type="scientific">Stenotrophomonas nitritireducens</name>
    <dbReference type="NCBI Taxonomy" id="83617"/>
    <lineage>
        <taxon>Bacteria</taxon>
        <taxon>Pseudomonadati</taxon>
        <taxon>Pseudomonadota</taxon>
        <taxon>Gammaproteobacteria</taxon>
        <taxon>Lysobacterales</taxon>
        <taxon>Lysobacteraceae</taxon>
        <taxon>Stenotrophomonas</taxon>
    </lineage>
</organism>
<sequence>MGDIRKVPASAGAEWLLAGFGLLKRAPLALGSLGILWGVGTSLVLSLSLLVPALGTLVQLLLLLAGPLFMGGLLWAVREVDQDRQARPSHLLEGVREGRAPHLLVALLPQLVAALLLGTLLLVLVGTDGLQRLSEVMLRINELSQSGAQPDPGQIEALVATLPAGRILLWLLLMLAAFAALTLALFVMPPQVMFQRIGGWHALRRSLRSSLRNLPAMLVFFVLAFIAIFAIYFAVMILAVIVGLVAGQTVAMAVAQLLLMAVLMPVFAGAVYAAWKQMLGPAGAVPPPAAGGHVLEA</sequence>
<proteinExistence type="predicted"/>
<evidence type="ECO:0000313" key="2">
    <source>
        <dbReference type="EMBL" id="KRG57537.1"/>
    </source>
</evidence>